<evidence type="ECO:0000259" key="3">
    <source>
        <dbReference type="PROSITE" id="PS50108"/>
    </source>
</evidence>
<dbReference type="GO" id="GO:0007165">
    <property type="term" value="P:signal transduction"/>
    <property type="evidence" value="ECO:0007669"/>
    <property type="project" value="InterPro"/>
</dbReference>
<feature type="domain" description="Rho-GAP" evidence="4">
    <location>
        <begin position="125"/>
        <end position="306"/>
    </location>
</feature>
<sequence>MTGVVVVSSAGCKGGGGGKRAAGGRGGGEEERRRRAAVLELLLAAVRRSVVACRVERGAAGAGWPAREEDAAVALEEMEIGWPTDVRHVAHVTFDRFHGFLGLPVEFEDEMPCRVPSASASVFGVSAESMQCTYDGKGNSVPTILLLLQERLYAHGGLKSEGIFRINPENDQEEHVRDQLNKGIVPDDIDVHCLASLIKAWFRELPEGVLDGLSPQQVLQCNSEGEFLELVTLLRPTQAALLNWAVELMSDVVEEEELNKMNARNVAMVFAPNMTQMSDPLTALMHAVQVMNFLKTLILRTLRERDDAATTGEYTPYSSPASSSKHDDAECCYGSEQDMDRSCEMSDMHSQISKSGRHADYLVRYNTCFDSEQEVDDHLSEVEEGFLRRLERDLGADRPEVSCRKISEIMALEDAEPKAETRAVEKGIQNENEEVAEQL</sequence>
<evidence type="ECO:0000256" key="2">
    <source>
        <dbReference type="SAM" id="MobiDB-lite"/>
    </source>
</evidence>
<accession>A0A3L6FPS1</accession>
<evidence type="ECO:0000313" key="6">
    <source>
        <dbReference type="Proteomes" id="UP000251960"/>
    </source>
</evidence>
<dbReference type="CDD" id="cd00132">
    <property type="entry name" value="CRIB"/>
    <property type="match status" value="1"/>
</dbReference>
<dbReference type="Gene3D" id="3.90.810.10">
    <property type="entry name" value="CRIB domain"/>
    <property type="match status" value="1"/>
</dbReference>
<proteinExistence type="predicted"/>
<comment type="caution">
    <text evidence="5">The sequence shown here is derived from an EMBL/GenBank/DDBJ whole genome shotgun (WGS) entry which is preliminary data.</text>
</comment>
<dbReference type="Pfam" id="PF00786">
    <property type="entry name" value="PBD"/>
    <property type="match status" value="1"/>
</dbReference>
<keyword evidence="1" id="KW-0343">GTPase activation</keyword>
<name>A0A3L6FPS1_MAIZE</name>
<dbReference type="ExpressionAtlas" id="A0A3L6FPS1">
    <property type="expression patterns" value="baseline and differential"/>
</dbReference>
<dbReference type="SUPFAM" id="SSF48350">
    <property type="entry name" value="GTPase activation domain, GAP"/>
    <property type="match status" value="1"/>
</dbReference>
<dbReference type="GO" id="GO:0005096">
    <property type="term" value="F:GTPase activator activity"/>
    <property type="evidence" value="ECO:0007669"/>
    <property type="project" value="UniProtKB-KW"/>
</dbReference>
<feature type="compositionally biased region" description="Polar residues" evidence="2">
    <location>
        <begin position="312"/>
        <end position="323"/>
    </location>
</feature>
<reference evidence="5 6" key="1">
    <citation type="journal article" date="2018" name="Nat. Genet.">
        <title>Extensive intraspecific gene order and gene structural variations between Mo17 and other maize genomes.</title>
        <authorList>
            <person name="Sun S."/>
            <person name="Zhou Y."/>
            <person name="Chen J."/>
            <person name="Shi J."/>
            <person name="Zhao H."/>
            <person name="Zhao H."/>
            <person name="Song W."/>
            <person name="Zhang M."/>
            <person name="Cui Y."/>
            <person name="Dong X."/>
            <person name="Liu H."/>
            <person name="Ma X."/>
            <person name="Jiao Y."/>
            <person name="Wang B."/>
            <person name="Wei X."/>
            <person name="Stein J.C."/>
            <person name="Glaubitz J.C."/>
            <person name="Lu F."/>
            <person name="Yu G."/>
            <person name="Liang C."/>
            <person name="Fengler K."/>
            <person name="Li B."/>
            <person name="Rafalski A."/>
            <person name="Schnable P.S."/>
            <person name="Ware D.H."/>
            <person name="Buckler E.S."/>
            <person name="Lai J."/>
        </authorList>
    </citation>
    <scope>NUCLEOTIDE SEQUENCE [LARGE SCALE GENOMIC DNA]</scope>
    <source>
        <strain evidence="6">cv. Missouri 17</strain>
        <tissue evidence="5">Seedling</tissue>
    </source>
</reference>
<dbReference type="InterPro" id="IPR000198">
    <property type="entry name" value="RhoGAP_dom"/>
</dbReference>
<dbReference type="Pfam" id="PF00620">
    <property type="entry name" value="RhoGAP"/>
    <property type="match status" value="1"/>
</dbReference>
<gene>
    <name evidence="5" type="primary">ROPGAP2_0</name>
    <name evidence="5" type="ORF">Zm00014a_025176</name>
</gene>
<feature type="region of interest" description="Disordered" evidence="2">
    <location>
        <begin position="310"/>
        <end position="330"/>
    </location>
</feature>
<feature type="domain" description="CRIB" evidence="3">
    <location>
        <begin position="80"/>
        <end position="93"/>
    </location>
</feature>
<dbReference type="PROSITE" id="PS50108">
    <property type="entry name" value="CRIB"/>
    <property type="match status" value="1"/>
</dbReference>
<dbReference type="PROSITE" id="PS50238">
    <property type="entry name" value="RHOGAP"/>
    <property type="match status" value="1"/>
</dbReference>
<dbReference type="InterPro" id="IPR000095">
    <property type="entry name" value="CRIB_dom"/>
</dbReference>
<dbReference type="InterPro" id="IPR044785">
    <property type="entry name" value="RopGAP1-5"/>
</dbReference>
<dbReference type="SMART" id="SM00285">
    <property type="entry name" value="PBD"/>
    <property type="match status" value="1"/>
</dbReference>
<organism evidence="5 6">
    <name type="scientific">Zea mays</name>
    <name type="common">Maize</name>
    <dbReference type="NCBI Taxonomy" id="4577"/>
    <lineage>
        <taxon>Eukaryota</taxon>
        <taxon>Viridiplantae</taxon>
        <taxon>Streptophyta</taxon>
        <taxon>Embryophyta</taxon>
        <taxon>Tracheophyta</taxon>
        <taxon>Spermatophyta</taxon>
        <taxon>Magnoliopsida</taxon>
        <taxon>Liliopsida</taxon>
        <taxon>Poales</taxon>
        <taxon>Poaceae</taxon>
        <taxon>PACMAD clade</taxon>
        <taxon>Panicoideae</taxon>
        <taxon>Andropogonodae</taxon>
        <taxon>Andropogoneae</taxon>
        <taxon>Tripsacinae</taxon>
        <taxon>Zea</taxon>
    </lineage>
</organism>
<dbReference type="PANTHER" id="PTHR23177:SF35">
    <property type="entry name" value="RHO GTPASE-ACTIVATING PROTEIN GACA"/>
    <property type="match status" value="1"/>
</dbReference>
<dbReference type="SMART" id="SM00324">
    <property type="entry name" value="RhoGAP"/>
    <property type="match status" value="1"/>
</dbReference>
<evidence type="ECO:0000313" key="5">
    <source>
        <dbReference type="EMBL" id="PWZ34341.1"/>
    </source>
</evidence>
<dbReference type="InterPro" id="IPR008936">
    <property type="entry name" value="Rho_GTPase_activation_prot"/>
</dbReference>
<evidence type="ECO:0000256" key="1">
    <source>
        <dbReference type="ARBA" id="ARBA00022468"/>
    </source>
</evidence>
<dbReference type="PANTHER" id="PTHR23177">
    <property type="entry name" value="MKIAA1688 PROTEIN"/>
    <property type="match status" value="1"/>
</dbReference>
<dbReference type="CDD" id="cd00159">
    <property type="entry name" value="RhoGAP"/>
    <property type="match status" value="1"/>
</dbReference>
<dbReference type="Proteomes" id="UP000251960">
    <property type="component" value="Chromosome 3"/>
</dbReference>
<dbReference type="AlphaFoldDB" id="A0A3L6FPS1"/>
<protein>
    <submittedName>
        <fullName evidence="5">Rho GTPase-activating protein 2</fullName>
    </submittedName>
</protein>
<dbReference type="Gene3D" id="1.10.555.10">
    <property type="entry name" value="Rho GTPase activation protein"/>
    <property type="match status" value="1"/>
</dbReference>
<evidence type="ECO:0000259" key="4">
    <source>
        <dbReference type="PROSITE" id="PS50238"/>
    </source>
</evidence>
<feature type="region of interest" description="Disordered" evidence="2">
    <location>
        <begin position="417"/>
        <end position="439"/>
    </location>
</feature>
<dbReference type="EMBL" id="NCVQ01000004">
    <property type="protein sequence ID" value="PWZ34341.1"/>
    <property type="molecule type" value="Genomic_DNA"/>
</dbReference>
<dbReference type="InterPro" id="IPR036936">
    <property type="entry name" value="CRIB_dom_sf"/>
</dbReference>